<accession>A0A316U3G2</accession>
<feature type="compositionally biased region" description="Acidic residues" evidence="7">
    <location>
        <begin position="379"/>
        <end position="394"/>
    </location>
</feature>
<dbReference type="PANTHER" id="PTHR15316">
    <property type="entry name" value="SPLICEOSOME ASSOCIATED PROTEIN 114/SWAP SPLICING FACTOR-RELATED"/>
    <property type="match status" value="1"/>
</dbReference>
<reference evidence="9 10" key="1">
    <citation type="journal article" date="2018" name="Mol. Biol. Evol.">
        <title>Broad Genomic Sampling Reveals a Smut Pathogenic Ancestry of the Fungal Clade Ustilaginomycotina.</title>
        <authorList>
            <person name="Kijpornyongpan T."/>
            <person name="Mondo S.J."/>
            <person name="Barry K."/>
            <person name="Sandor L."/>
            <person name="Lee J."/>
            <person name="Lipzen A."/>
            <person name="Pangilinan J."/>
            <person name="LaButti K."/>
            <person name="Hainaut M."/>
            <person name="Henrissat B."/>
            <person name="Grigoriev I.V."/>
            <person name="Spatafora J.W."/>
            <person name="Aime M.C."/>
        </authorList>
    </citation>
    <scope>NUCLEOTIDE SEQUENCE [LARGE SCALE GENOMIC DNA]</scope>
    <source>
        <strain evidence="9 10">MCA 4718</strain>
    </source>
</reference>
<feature type="compositionally biased region" description="Basic and acidic residues" evidence="7">
    <location>
        <begin position="557"/>
        <end position="570"/>
    </location>
</feature>
<evidence type="ECO:0000256" key="3">
    <source>
        <dbReference type="ARBA" id="ARBA00022728"/>
    </source>
</evidence>
<keyword evidence="4" id="KW-0677">Repeat</keyword>
<dbReference type="GO" id="GO:0045292">
    <property type="term" value="P:mRNA cis splicing, via spliceosome"/>
    <property type="evidence" value="ECO:0007669"/>
    <property type="project" value="InterPro"/>
</dbReference>
<gene>
    <name evidence="9" type="ORF">BCV69DRAFT_262261</name>
</gene>
<evidence type="ECO:0000259" key="8">
    <source>
        <dbReference type="PROSITE" id="PS50128"/>
    </source>
</evidence>
<feature type="compositionally biased region" description="Pro residues" evidence="7">
    <location>
        <begin position="1"/>
        <end position="12"/>
    </location>
</feature>
<feature type="region of interest" description="Disordered" evidence="7">
    <location>
        <begin position="557"/>
        <end position="671"/>
    </location>
</feature>
<evidence type="ECO:0000256" key="6">
    <source>
        <dbReference type="ARBA" id="ARBA00023242"/>
    </source>
</evidence>
<dbReference type="STRING" id="1684307.A0A316U3G2"/>
<sequence>MAPALDLPPPTNGGPSASRPRPTVEDVDEITAASSSSSKPKFSTGGLIYPPPDIRTIVDKTASFVARNGTSFEAKIKGDERANVKFGFLNEGDVFNAYYKARIEFVRDGTGPLAESGAAGPAPSAGGSAGNGQLVRVDGEAAMELERQADEASKPEEPRQMLFSAELPNITAVDLDIIKLTALFVAQRGRSFATALLSREGRSFQFEFLRPTHSLFGFFNRLVEQYRLVIEPPVELEQQIEVEAGDRNSKLGMGAGGARQSVLREARKRMEWQKWMDERRKKRSEEEEVEKAAFAEIDWQDFVVVSTVEITEQDAHIDLPVPMSVREVESMTMAQKRMAAMIMEEEGADEEEAVDRVGIVDLPGEAGAVQEDSAAPAGAEDDDEMQMDDSDEETSPNSKPPPSSAATRSAAGAPPPAMKIRKDYLPKTLAERKAAQVQTTICPVCKESIPTAEMDEHVRIELLNPRYREQRADLEARRAQHAALTSGADPSRFLGTFARARTDIFGSEGQEESQAKREEEERRKAKEREKIVWDGHAASRIRTTQDFNRPELVESTLKDYQGRFKPKDTESIGPQGRPNIPGYPPESAPTGPGGKRGVDESFAQPPPAQRPAHESATGSPAPFVPPPQDGSTMSAAPTGPRQAYPPPSHLAGQAYSHAPPPGSQSPAPPSQMLTLTLHLPAPHSHILTYDDLPLTATVSTIRDRVHAEVFAKGGLGASRIKLRLRTKAEGAAAGKMLNLKMGLGEVVALAYEERGGEENTAGAEEIDVLVK</sequence>
<name>A0A316U3G2_9BASI</name>
<feature type="region of interest" description="Disordered" evidence="7">
    <location>
        <begin position="114"/>
        <end position="133"/>
    </location>
</feature>
<evidence type="ECO:0000256" key="4">
    <source>
        <dbReference type="ARBA" id="ARBA00022737"/>
    </source>
</evidence>
<keyword evidence="3" id="KW-0747">Spliceosome</keyword>
<feature type="region of interest" description="Disordered" evidence="7">
    <location>
        <begin position="364"/>
        <end position="419"/>
    </location>
</feature>
<keyword evidence="2" id="KW-0507">mRNA processing</keyword>
<dbReference type="InterPro" id="IPR000061">
    <property type="entry name" value="Surp"/>
</dbReference>
<dbReference type="Pfam" id="PF12230">
    <property type="entry name" value="PRP21_like_P"/>
    <property type="match status" value="1"/>
</dbReference>
<dbReference type="PANTHER" id="PTHR15316:SF1">
    <property type="entry name" value="SPLICING FACTOR 3A SUBUNIT 1"/>
    <property type="match status" value="1"/>
</dbReference>
<evidence type="ECO:0000313" key="10">
    <source>
        <dbReference type="Proteomes" id="UP000245942"/>
    </source>
</evidence>
<dbReference type="FunFam" id="1.10.10.790:FF:000002">
    <property type="entry name" value="Splicing factor 3A subunit 1"/>
    <property type="match status" value="1"/>
</dbReference>
<dbReference type="GO" id="GO:0003723">
    <property type="term" value="F:RNA binding"/>
    <property type="evidence" value="ECO:0007669"/>
    <property type="project" value="InterPro"/>
</dbReference>
<dbReference type="InterPro" id="IPR022030">
    <property type="entry name" value="SF3A1_dom"/>
</dbReference>
<dbReference type="Pfam" id="PF01805">
    <property type="entry name" value="Surp"/>
    <property type="match status" value="2"/>
</dbReference>
<dbReference type="GO" id="GO:0000381">
    <property type="term" value="P:regulation of alternative mRNA splicing, via spliceosome"/>
    <property type="evidence" value="ECO:0007669"/>
    <property type="project" value="TreeGrafter"/>
</dbReference>
<feature type="region of interest" description="Disordered" evidence="7">
    <location>
        <begin position="505"/>
        <end position="530"/>
    </location>
</feature>
<keyword evidence="5" id="KW-0508">mRNA splicing</keyword>
<dbReference type="GO" id="GO:0071004">
    <property type="term" value="C:U2-type prespliceosome"/>
    <property type="evidence" value="ECO:0007669"/>
    <property type="project" value="TreeGrafter"/>
</dbReference>
<evidence type="ECO:0000256" key="2">
    <source>
        <dbReference type="ARBA" id="ARBA00022664"/>
    </source>
</evidence>
<evidence type="ECO:0000256" key="1">
    <source>
        <dbReference type="ARBA" id="ARBA00004123"/>
    </source>
</evidence>
<dbReference type="InterPro" id="IPR045146">
    <property type="entry name" value="SF3A1"/>
</dbReference>
<dbReference type="SUPFAM" id="SSF109905">
    <property type="entry name" value="Surp module (SWAP domain)"/>
    <property type="match status" value="2"/>
</dbReference>
<proteinExistence type="predicted"/>
<feature type="domain" description="SURP motif" evidence="8">
    <location>
        <begin position="57"/>
        <end position="99"/>
    </location>
</feature>
<dbReference type="GO" id="GO:0071013">
    <property type="term" value="C:catalytic step 2 spliceosome"/>
    <property type="evidence" value="ECO:0007669"/>
    <property type="project" value="TreeGrafter"/>
</dbReference>
<protein>
    <recommendedName>
        <fullName evidence="8">SURP motif domain-containing protein</fullName>
    </recommendedName>
</protein>
<dbReference type="RefSeq" id="XP_025346494.1">
    <property type="nucleotide sequence ID" value="XM_025490714.1"/>
</dbReference>
<dbReference type="GeneID" id="37012448"/>
<comment type="subcellular location">
    <subcellularLocation>
        <location evidence="1">Nucleus</location>
    </subcellularLocation>
</comment>
<dbReference type="OrthoDB" id="447637at2759"/>
<feature type="region of interest" description="Disordered" evidence="7">
    <location>
        <begin position="1"/>
        <end position="46"/>
    </location>
</feature>
<dbReference type="InterPro" id="IPR035967">
    <property type="entry name" value="SWAP/Surp_sf"/>
</dbReference>
<dbReference type="Proteomes" id="UP000245942">
    <property type="component" value="Unassembled WGS sequence"/>
</dbReference>
<dbReference type="EMBL" id="KZ819332">
    <property type="protein sequence ID" value="PWN19334.1"/>
    <property type="molecule type" value="Genomic_DNA"/>
</dbReference>
<evidence type="ECO:0000256" key="7">
    <source>
        <dbReference type="SAM" id="MobiDB-lite"/>
    </source>
</evidence>
<keyword evidence="10" id="KW-1185">Reference proteome</keyword>
<dbReference type="AlphaFoldDB" id="A0A316U3G2"/>
<keyword evidence="6" id="KW-0539">Nucleus</keyword>
<dbReference type="GO" id="GO:0005686">
    <property type="term" value="C:U2 snRNP"/>
    <property type="evidence" value="ECO:0007669"/>
    <property type="project" value="TreeGrafter"/>
</dbReference>
<evidence type="ECO:0000313" key="9">
    <source>
        <dbReference type="EMBL" id="PWN19334.1"/>
    </source>
</evidence>
<feature type="domain" description="SURP motif" evidence="8">
    <location>
        <begin position="177"/>
        <end position="219"/>
    </location>
</feature>
<feature type="compositionally biased region" description="Pro residues" evidence="7">
    <location>
        <begin position="658"/>
        <end position="669"/>
    </location>
</feature>
<dbReference type="PROSITE" id="PS50128">
    <property type="entry name" value="SURP"/>
    <property type="match status" value="2"/>
</dbReference>
<organism evidence="9 10">
    <name type="scientific">Pseudomicrostroma glucosiphilum</name>
    <dbReference type="NCBI Taxonomy" id="1684307"/>
    <lineage>
        <taxon>Eukaryota</taxon>
        <taxon>Fungi</taxon>
        <taxon>Dikarya</taxon>
        <taxon>Basidiomycota</taxon>
        <taxon>Ustilaginomycotina</taxon>
        <taxon>Exobasidiomycetes</taxon>
        <taxon>Microstromatales</taxon>
        <taxon>Microstromatales incertae sedis</taxon>
        <taxon>Pseudomicrostroma</taxon>
    </lineage>
</organism>
<dbReference type="FunFam" id="1.10.10.790:FF:000001">
    <property type="entry name" value="Splicing factor 3a, subunit 1"/>
    <property type="match status" value="1"/>
</dbReference>
<dbReference type="Gene3D" id="1.10.10.790">
    <property type="entry name" value="Surp module"/>
    <property type="match status" value="2"/>
</dbReference>
<feature type="compositionally biased region" description="Low complexity" evidence="7">
    <location>
        <begin position="114"/>
        <end position="126"/>
    </location>
</feature>
<evidence type="ECO:0000256" key="5">
    <source>
        <dbReference type="ARBA" id="ARBA00023187"/>
    </source>
</evidence>
<dbReference type="SMART" id="SM00648">
    <property type="entry name" value="SWAP"/>
    <property type="match status" value="2"/>
</dbReference>
<feature type="compositionally biased region" description="Basic and acidic residues" evidence="7">
    <location>
        <begin position="513"/>
        <end position="530"/>
    </location>
</feature>